<dbReference type="EMBL" id="FRBI01000030">
    <property type="protein sequence ID" value="SHN26750.1"/>
    <property type="molecule type" value="Genomic_DNA"/>
</dbReference>
<reference evidence="1 2" key="1">
    <citation type="submission" date="2016-11" db="EMBL/GenBank/DDBJ databases">
        <authorList>
            <person name="Jaros S."/>
            <person name="Januszkiewicz K."/>
            <person name="Wedrychowicz H."/>
        </authorList>
    </citation>
    <scope>NUCLEOTIDE SEQUENCE [LARGE SCALE GENOMIC DNA]</scope>
    <source>
        <strain evidence="1 2">CGMCC 4.2025</strain>
    </source>
</reference>
<dbReference type="AlphaFoldDB" id="A0A1M7Q8X8"/>
<proteinExistence type="predicted"/>
<sequence length="79" mass="8486">MAAVFQQLVTERAWEVPAAGGSVLQQWPDIAPDLAPHVQAVGFNADLAKIVGTAACEGWGRLLVEMGVIWSRHLSPPPR</sequence>
<evidence type="ECO:0000313" key="2">
    <source>
        <dbReference type="Proteomes" id="UP000184111"/>
    </source>
</evidence>
<dbReference type="Proteomes" id="UP000184111">
    <property type="component" value="Unassembled WGS sequence"/>
</dbReference>
<dbReference type="STRING" id="310782.SAMN05216499_13053"/>
<name>A0A1M7Q8X8_9ACTN</name>
<organism evidence="1 2">
    <name type="scientific">Actinacidiphila paucisporea</name>
    <dbReference type="NCBI Taxonomy" id="310782"/>
    <lineage>
        <taxon>Bacteria</taxon>
        <taxon>Bacillati</taxon>
        <taxon>Actinomycetota</taxon>
        <taxon>Actinomycetes</taxon>
        <taxon>Kitasatosporales</taxon>
        <taxon>Streptomycetaceae</taxon>
        <taxon>Actinacidiphila</taxon>
    </lineage>
</organism>
<keyword evidence="2" id="KW-1185">Reference proteome</keyword>
<gene>
    <name evidence="1" type="ORF">SAMN05216499_13053</name>
</gene>
<protein>
    <submittedName>
        <fullName evidence="1">Uncharacterized protein</fullName>
    </submittedName>
</protein>
<accession>A0A1M7Q8X8</accession>
<evidence type="ECO:0000313" key="1">
    <source>
        <dbReference type="EMBL" id="SHN26750.1"/>
    </source>
</evidence>